<feature type="transmembrane region" description="Helical" evidence="7">
    <location>
        <begin position="143"/>
        <end position="162"/>
    </location>
</feature>
<dbReference type="AlphaFoldDB" id="A0A7R7ELP7"/>
<protein>
    <submittedName>
        <fullName evidence="8">Chromate transporter</fullName>
    </submittedName>
</protein>
<dbReference type="GO" id="GO:0015109">
    <property type="term" value="F:chromate transmembrane transporter activity"/>
    <property type="evidence" value="ECO:0007669"/>
    <property type="project" value="InterPro"/>
</dbReference>
<dbReference type="Pfam" id="PF02417">
    <property type="entry name" value="Chromate_transp"/>
    <property type="match status" value="1"/>
</dbReference>
<evidence type="ECO:0000313" key="9">
    <source>
        <dbReference type="Proteomes" id="UP000595897"/>
    </source>
</evidence>
<feature type="transmembrane region" description="Helical" evidence="7">
    <location>
        <begin position="76"/>
        <end position="99"/>
    </location>
</feature>
<keyword evidence="9" id="KW-1185">Reference proteome</keyword>
<dbReference type="KEGG" id="ahb:bsdtb5_25800"/>
<comment type="similarity">
    <text evidence="2">Belongs to the chromate ion transporter (CHR) (TC 2.A.51) family.</text>
</comment>
<dbReference type="Proteomes" id="UP000595897">
    <property type="component" value="Chromosome"/>
</dbReference>
<evidence type="ECO:0000256" key="1">
    <source>
        <dbReference type="ARBA" id="ARBA00004651"/>
    </source>
</evidence>
<evidence type="ECO:0000256" key="7">
    <source>
        <dbReference type="SAM" id="Phobius"/>
    </source>
</evidence>
<feature type="transmembrane region" description="Helical" evidence="7">
    <location>
        <begin position="111"/>
        <end position="131"/>
    </location>
</feature>
<proteinExistence type="inferred from homology"/>
<dbReference type="PANTHER" id="PTHR43663:SF1">
    <property type="entry name" value="CHROMATE TRANSPORTER"/>
    <property type="match status" value="1"/>
</dbReference>
<dbReference type="PANTHER" id="PTHR43663">
    <property type="entry name" value="CHROMATE TRANSPORT PROTEIN-RELATED"/>
    <property type="match status" value="1"/>
</dbReference>
<name>A0A7R7ELP7_9FIRM</name>
<keyword evidence="5 7" id="KW-1133">Transmembrane helix</keyword>
<organism evidence="8 9">
    <name type="scientific">Anaeromicropila herbilytica</name>
    <dbReference type="NCBI Taxonomy" id="2785025"/>
    <lineage>
        <taxon>Bacteria</taxon>
        <taxon>Bacillati</taxon>
        <taxon>Bacillota</taxon>
        <taxon>Clostridia</taxon>
        <taxon>Lachnospirales</taxon>
        <taxon>Lachnospiraceae</taxon>
        <taxon>Anaeromicropila</taxon>
    </lineage>
</organism>
<evidence type="ECO:0000313" key="8">
    <source>
        <dbReference type="EMBL" id="BCN31285.1"/>
    </source>
</evidence>
<comment type="subcellular location">
    <subcellularLocation>
        <location evidence="1">Cell membrane</location>
        <topology evidence="1">Multi-pass membrane protein</topology>
    </subcellularLocation>
</comment>
<keyword evidence="6 7" id="KW-0472">Membrane</keyword>
<evidence type="ECO:0000256" key="2">
    <source>
        <dbReference type="ARBA" id="ARBA00005262"/>
    </source>
</evidence>
<evidence type="ECO:0000256" key="3">
    <source>
        <dbReference type="ARBA" id="ARBA00022475"/>
    </source>
</evidence>
<dbReference type="GO" id="GO:0005886">
    <property type="term" value="C:plasma membrane"/>
    <property type="evidence" value="ECO:0007669"/>
    <property type="project" value="UniProtKB-SubCell"/>
</dbReference>
<dbReference type="EMBL" id="AP024169">
    <property type="protein sequence ID" value="BCN31285.1"/>
    <property type="molecule type" value="Genomic_DNA"/>
</dbReference>
<evidence type="ECO:0000256" key="4">
    <source>
        <dbReference type="ARBA" id="ARBA00022692"/>
    </source>
</evidence>
<dbReference type="RefSeq" id="WP_271712418.1">
    <property type="nucleotide sequence ID" value="NZ_AP024169.1"/>
</dbReference>
<evidence type="ECO:0000256" key="5">
    <source>
        <dbReference type="ARBA" id="ARBA00022989"/>
    </source>
</evidence>
<keyword evidence="3" id="KW-1003">Cell membrane</keyword>
<dbReference type="InterPro" id="IPR052518">
    <property type="entry name" value="CHR_Transporter"/>
</dbReference>
<gene>
    <name evidence="8" type="ORF">bsdtb5_25800</name>
</gene>
<accession>A0A7R7ELP7</accession>
<evidence type="ECO:0000256" key="6">
    <source>
        <dbReference type="ARBA" id="ARBA00023136"/>
    </source>
</evidence>
<reference evidence="8 9" key="1">
    <citation type="submission" date="2020-11" db="EMBL/GenBank/DDBJ databases">
        <title>Draft genome sequencing of a Lachnospiraceae strain isolated from anoxic soil subjected to BSD treatment.</title>
        <authorList>
            <person name="Uek A."/>
            <person name="Tonouchi A."/>
        </authorList>
    </citation>
    <scope>NUCLEOTIDE SEQUENCE [LARGE SCALE GENOMIC DNA]</scope>
    <source>
        <strain evidence="8 9">TB5</strain>
    </source>
</reference>
<dbReference type="InterPro" id="IPR003370">
    <property type="entry name" value="Chromate_transpt"/>
</dbReference>
<keyword evidence="4 7" id="KW-0812">Transmembrane</keyword>
<sequence>MIYIQLLLSFIQIGLFSFGGGYASLPFIQNQVVTKHHWLTMKEFADIITISQTTPGPIAINAATFVGINVAGIKGAIVATIGCVLPSIIIILFLSILYYKYRGLSFMDGILYGLRPTVIALIAISGFSLLQASVLPNSSNTHILQNLDYVSIVLIVGALYILRKYKTNPIYIMLGAGIIRLGLYFI</sequence>